<comment type="caution">
    <text evidence="9">The sequence shown here is derived from an EMBL/GenBank/DDBJ whole genome shotgun (WGS) entry which is preliminary data.</text>
</comment>
<feature type="transmembrane region" description="Helical" evidence="7">
    <location>
        <begin position="245"/>
        <end position="266"/>
    </location>
</feature>
<feature type="domain" description="Amino acid transporter transmembrane" evidence="8">
    <location>
        <begin position="244"/>
        <end position="627"/>
    </location>
</feature>
<feature type="compositionally biased region" description="Basic residues" evidence="6">
    <location>
        <begin position="153"/>
        <end position="171"/>
    </location>
</feature>
<dbReference type="GO" id="GO:0005302">
    <property type="term" value="F:L-tyrosine transmembrane transporter activity"/>
    <property type="evidence" value="ECO:0007669"/>
    <property type="project" value="TreeGrafter"/>
</dbReference>
<dbReference type="AlphaFoldDB" id="A0A0N0RUC9"/>
<reference evidence="9 10" key="1">
    <citation type="submission" date="2015-07" db="EMBL/GenBank/DDBJ databases">
        <title>The genome of the fungus Escovopsis weberi, a specialized disease agent of ant agriculture.</title>
        <authorList>
            <person name="de Man T.J."/>
            <person name="Stajich J.E."/>
            <person name="Kubicek C.P."/>
            <person name="Chenthamara K."/>
            <person name="Atanasova L."/>
            <person name="Druzhinina I.S."/>
            <person name="Birnbaum S."/>
            <person name="Barribeau S.M."/>
            <person name="Teiling C."/>
            <person name="Suen G."/>
            <person name="Currie C."/>
            <person name="Gerardo N.M."/>
        </authorList>
    </citation>
    <scope>NUCLEOTIDE SEQUENCE [LARGE SCALE GENOMIC DNA]</scope>
</reference>
<accession>A0A0N0RUC9</accession>
<name>A0A0N0RUC9_ESCWE</name>
<feature type="transmembrane region" description="Helical" evidence="7">
    <location>
        <begin position="574"/>
        <end position="596"/>
    </location>
</feature>
<organism evidence="9 10">
    <name type="scientific">Escovopsis weberi</name>
    <dbReference type="NCBI Taxonomy" id="150374"/>
    <lineage>
        <taxon>Eukaryota</taxon>
        <taxon>Fungi</taxon>
        <taxon>Dikarya</taxon>
        <taxon>Ascomycota</taxon>
        <taxon>Pezizomycotina</taxon>
        <taxon>Sordariomycetes</taxon>
        <taxon>Hypocreomycetidae</taxon>
        <taxon>Hypocreales</taxon>
        <taxon>Hypocreaceae</taxon>
        <taxon>Escovopsis</taxon>
    </lineage>
</organism>
<protein>
    <submittedName>
        <fullName evidence="9">Vacuolar amino acid transporter 3</fullName>
    </submittedName>
</protein>
<proteinExistence type="inferred from homology"/>
<dbReference type="STRING" id="150374.A0A0N0RUC9"/>
<dbReference type="InterPro" id="IPR013057">
    <property type="entry name" value="AA_transpt_TM"/>
</dbReference>
<evidence type="ECO:0000313" key="9">
    <source>
        <dbReference type="EMBL" id="KOS23322.1"/>
    </source>
</evidence>
<dbReference type="PANTHER" id="PTHR22950:SF332">
    <property type="entry name" value="AMINO ACID TRANSPORTER (EUROFUNG)"/>
    <property type="match status" value="1"/>
</dbReference>
<feature type="transmembrane region" description="Helical" evidence="7">
    <location>
        <begin position="387"/>
        <end position="407"/>
    </location>
</feature>
<evidence type="ECO:0000313" key="10">
    <source>
        <dbReference type="Proteomes" id="UP000053831"/>
    </source>
</evidence>
<gene>
    <name evidence="9" type="ORF">ESCO_006634</name>
</gene>
<evidence type="ECO:0000256" key="3">
    <source>
        <dbReference type="ARBA" id="ARBA00022692"/>
    </source>
</evidence>
<feature type="transmembrane region" description="Helical" evidence="7">
    <location>
        <begin position="272"/>
        <end position="296"/>
    </location>
</feature>
<evidence type="ECO:0000256" key="4">
    <source>
        <dbReference type="ARBA" id="ARBA00022989"/>
    </source>
</evidence>
<dbReference type="OrthoDB" id="1684102at2759"/>
<feature type="transmembrane region" description="Helical" evidence="7">
    <location>
        <begin position="550"/>
        <end position="568"/>
    </location>
</feature>
<keyword evidence="5 7" id="KW-0472">Membrane</keyword>
<dbReference type="GO" id="GO:0005774">
    <property type="term" value="C:vacuolar membrane"/>
    <property type="evidence" value="ECO:0007669"/>
    <property type="project" value="TreeGrafter"/>
</dbReference>
<feature type="region of interest" description="Disordered" evidence="6">
    <location>
        <begin position="28"/>
        <end position="96"/>
    </location>
</feature>
<feature type="compositionally biased region" description="Acidic residues" evidence="6">
    <location>
        <begin position="197"/>
        <end position="217"/>
    </location>
</feature>
<sequence>MDDFFETADAPSDLLQRERQAAILERHLPEGYSADPEVSLATDPSSCSASAGLLQTGSPGTSALRTRTTSEPVVAAAGPASQDGNDGPPPTTHDALESSLKLQGGDIHRDMFKLKARNNSIRRARTFSHHTLGSAGFTTPGNGSDLGENGQRKNSHQHPHPSPPHHHRRHSGPIIVESSFLNFIGIYGRFAGEALEDTDTEEASAADEQAAPEEEELPPERRPLLARPVRRRGSSRRPGRPGDAGVLKTFFTLMKAFIGTGILFLPKAFRNGGLLFSSFTLVCVSLISSFCFWLLLDCHAKFGGGYGELGEAIVGPRFRSLILASIALSQLGFVCSGIIFTAENLHSFLAVVGGGWSGASVPSLIALQLIALIPLALIRNISRLGPVALVADVFIFSGLIYIWAYDIGSLSRYGMERSVRLFNPSDFALTIGSAIFTFEGIGLIMPIQASMKRPHQFPSLLFLVMAIITVIFTSVGALCYATFGDETRIQVLSNFPQDSPVVNAVQLLYTLAVLVGEPVQLFPAVRILETAVFGELATGKRSLAIKWQKNVLRAIAISMCVGVALVGASDLDKFVALIGGFACVPLVYIYPAYLHYRGAARTTLAKGLDVATMMLGGVVMVFTTTVAVFQWIRGV</sequence>
<dbReference type="Proteomes" id="UP000053831">
    <property type="component" value="Unassembled WGS sequence"/>
</dbReference>
<evidence type="ECO:0000259" key="8">
    <source>
        <dbReference type="Pfam" id="PF01490"/>
    </source>
</evidence>
<feature type="transmembrane region" description="Helical" evidence="7">
    <location>
        <begin position="608"/>
        <end position="632"/>
    </location>
</feature>
<feature type="compositionally biased region" description="Polar residues" evidence="6">
    <location>
        <begin position="42"/>
        <end position="71"/>
    </location>
</feature>
<feature type="region of interest" description="Disordered" evidence="6">
    <location>
        <begin position="127"/>
        <end position="171"/>
    </location>
</feature>
<evidence type="ECO:0000256" key="1">
    <source>
        <dbReference type="ARBA" id="ARBA00004141"/>
    </source>
</evidence>
<comment type="subcellular location">
    <subcellularLocation>
        <location evidence="1">Membrane</location>
        <topology evidence="1">Multi-pass membrane protein</topology>
    </subcellularLocation>
</comment>
<comment type="similarity">
    <text evidence="2">Belongs to the amino acid/polyamine transporter 2 family.</text>
</comment>
<feature type="region of interest" description="Disordered" evidence="6">
    <location>
        <begin position="197"/>
        <end position="241"/>
    </location>
</feature>
<feature type="transmembrane region" description="Helical" evidence="7">
    <location>
        <begin position="348"/>
        <end position="375"/>
    </location>
</feature>
<keyword evidence="3 7" id="KW-0812">Transmembrane</keyword>
<dbReference type="PANTHER" id="PTHR22950">
    <property type="entry name" value="AMINO ACID TRANSPORTER"/>
    <property type="match status" value="1"/>
</dbReference>
<evidence type="ECO:0000256" key="2">
    <source>
        <dbReference type="ARBA" id="ARBA00008066"/>
    </source>
</evidence>
<dbReference type="EMBL" id="LGSR01000001">
    <property type="protein sequence ID" value="KOS23322.1"/>
    <property type="molecule type" value="Genomic_DNA"/>
</dbReference>
<evidence type="ECO:0000256" key="7">
    <source>
        <dbReference type="SAM" id="Phobius"/>
    </source>
</evidence>
<keyword evidence="4 7" id="KW-1133">Transmembrane helix</keyword>
<evidence type="ECO:0000256" key="5">
    <source>
        <dbReference type="ARBA" id="ARBA00023136"/>
    </source>
</evidence>
<feature type="transmembrane region" description="Helical" evidence="7">
    <location>
        <begin position="427"/>
        <end position="447"/>
    </location>
</feature>
<feature type="transmembrane region" description="Helical" evidence="7">
    <location>
        <begin position="459"/>
        <end position="483"/>
    </location>
</feature>
<dbReference type="Pfam" id="PF01490">
    <property type="entry name" value="Aa_trans"/>
    <property type="match status" value="1"/>
</dbReference>
<keyword evidence="10" id="KW-1185">Reference proteome</keyword>
<feature type="transmembrane region" description="Helical" evidence="7">
    <location>
        <begin position="321"/>
        <end position="342"/>
    </location>
</feature>
<evidence type="ECO:0000256" key="6">
    <source>
        <dbReference type="SAM" id="MobiDB-lite"/>
    </source>
</evidence>
<feature type="compositionally biased region" description="Basic residues" evidence="6">
    <location>
        <begin position="228"/>
        <end position="239"/>
    </location>
</feature>